<accession>A0A0D0AX36</accession>
<evidence type="ECO:0000313" key="2">
    <source>
        <dbReference type="Proteomes" id="UP000054485"/>
    </source>
</evidence>
<dbReference type="HOGENOM" id="CLU_2814123_0_0_1"/>
<dbReference type="AlphaFoldDB" id="A0A0D0AX36"/>
<evidence type="ECO:0000313" key="1">
    <source>
        <dbReference type="EMBL" id="KIK38932.1"/>
    </source>
</evidence>
<gene>
    <name evidence="1" type="ORF">CY34DRAFT_808867</name>
</gene>
<name>A0A0D0AX36_9AGAM</name>
<proteinExistence type="predicted"/>
<organism evidence="1 2">
    <name type="scientific">Suillus luteus UH-Slu-Lm8-n1</name>
    <dbReference type="NCBI Taxonomy" id="930992"/>
    <lineage>
        <taxon>Eukaryota</taxon>
        <taxon>Fungi</taxon>
        <taxon>Dikarya</taxon>
        <taxon>Basidiomycota</taxon>
        <taxon>Agaricomycotina</taxon>
        <taxon>Agaricomycetes</taxon>
        <taxon>Agaricomycetidae</taxon>
        <taxon>Boletales</taxon>
        <taxon>Suillineae</taxon>
        <taxon>Suillaceae</taxon>
        <taxon>Suillus</taxon>
    </lineage>
</organism>
<dbReference type="Proteomes" id="UP000054485">
    <property type="component" value="Unassembled WGS sequence"/>
</dbReference>
<sequence length="67" mass="7381">MKILFFLRPAATSTVRVELPPGNKLKFQRRGSSGIDCGVIRGRVLTRNELNKLRQRRADDGLAGATG</sequence>
<reference evidence="1 2" key="1">
    <citation type="submission" date="2014-04" db="EMBL/GenBank/DDBJ databases">
        <authorList>
            <consortium name="DOE Joint Genome Institute"/>
            <person name="Kuo A."/>
            <person name="Ruytinx J."/>
            <person name="Rineau F."/>
            <person name="Colpaert J."/>
            <person name="Kohler A."/>
            <person name="Nagy L.G."/>
            <person name="Floudas D."/>
            <person name="Copeland A."/>
            <person name="Barry K.W."/>
            <person name="Cichocki N."/>
            <person name="Veneault-Fourrey C."/>
            <person name="LaButti K."/>
            <person name="Lindquist E.A."/>
            <person name="Lipzen A."/>
            <person name="Lundell T."/>
            <person name="Morin E."/>
            <person name="Murat C."/>
            <person name="Sun H."/>
            <person name="Tunlid A."/>
            <person name="Henrissat B."/>
            <person name="Grigoriev I.V."/>
            <person name="Hibbett D.S."/>
            <person name="Martin F."/>
            <person name="Nordberg H.P."/>
            <person name="Cantor M.N."/>
            <person name="Hua S.X."/>
        </authorList>
    </citation>
    <scope>NUCLEOTIDE SEQUENCE [LARGE SCALE GENOMIC DNA]</scope>
    <source>
        <strain evidence="1 2">UH-Slu-Lm8-n1</strain>
    </source>
</reference>
<keyword evidence="2" id="KW-1185">Reference proteome</keyword>
<dbReference type="EMBL" id="KN835367">
    <property type="protein sequence ID" value="KIK38932.1"/>
    <property type="molecule type" value="Genomic_DNA"/>
</dbReference>
<reference evidence="2" key="2">
    <citation type="submission" date="2015-01" db="EMBL/GenBank/DDBJ databases">
        <title>Evolutionary Origins and Diversification of the Mycorrhizal Mutualists.</title>
        <authorList>
            <consortium name="DOE Joint Genome Institute"/>
            <consortium name="Mycorrhizal Genomics Consortium"/>
            <person name="Kohler A."/>
            <person name="Kuo A."/>
            <person name="Nagy L.G."/>
            <person name="Floudas D."/>
            <person name="Copeland A."/>
            <person name="Barry K.W."/>
            <person name="Cichocki N."/>
            <person name="Veneault-Fourrey C."/>
            <person name="LaButti K."/>
            <person name="Lindquist E.A."/>
            <person name="Lipzen A."/>
            <person name="Lundell T."/>
            <person name="Morin E."/>
            <person name="Murat C."/>
            <person name="Riley R."/>
            <person name="Ohm R."/>
            <person name="Sun H."/>
            <person name="Tunlid A."/>
            <person name="Henrissat B."/>
            <person name="Grigoriev I.V."/>
            <person name="Hibbett D.S."/>
            <person name="Martin F."/>
        </authorList>
    </citation>
    <scope>NUCLEOTIDE SEQUENCE [LARGE SCALE GENOMIC DNA]</scope>
    <source>
        <strain evidence="2">UH-Slu-Lm8-n1</strain>
    </source>
</reference>
<protein>
    <submittedName>
        <fullName evidence="1">Uncharacterized protein</fullName>
    </submittedName>
</protein>
<dbReference type="InParanoid" id="A0A0D0AX36"/>